<dbReference type="AlphaFoldDB" id="A0A0D0UMC9"/>
<dbReference type="OrthoDB" id="10378660at2759"/>
<evidence type="ECO:0000313" key="1">
    <source>
        <dbReference type="EMBL" id="KIR49373.1"/>
    </source>
</evidence>
<reference evidence="1" key="1">
    <citation type="submission" date="2015-01" db="EMBL/GenBank/DDBJ databases">
        <title>The Genome Sequence of Cryptococcus gattii CA1280.</title>
        <authorList>
            <consortium name="The Broad Institute Genomics Platform"/>
            <person name="Cuomo C."/>
            <person name="Litvintseva A."/>
            <person name="Chen Y."/>
            <person name="Heitman J."/>
            <person name="Sun S."/>
            <person name="Springer D."/>
            <person name="Dromer F."/>
            <person name="Young S."/>
            <person name="Zeng Q."/>
            <person name="Gargeya S."/>
            <person name="Abouelleil A."/>
            <person name="Alvarado L."/>
            <person name="Chapman S.B."/>
            <person name="Gainer-Dewar J."/>
            <person name="Goldberg J."/>
            <person name="Griggs A."/>
            <person name="Gujja S."/>
            <person name="Hansen M."/>
            <person name="Howarth C."/>
            <person name="Imamovic A."/>
            <person name="Larimer J."/>
            <person name="Murphy C."/>
            <person name="Naylor J."/>
            <person name="Pearson M."/>
            <person name="Priest M."/>
            <person name="Roberts A."/>
            <person name="Saif S."/>
            <person name="Shea T."/>
            <person name="Sykes S."/>
            <person name="Wortman J."/>
            <person name="Nusbaum C."/>
            <person name="Birren B."/>
        </authorList>
    </citation>
    <scope>NUCLEOTIDE SEQUENCE [LARGE SCALE GENOMIC DNA]</scope>
    <source>
        <strain evidence="1">CA1280</strain>
    </source>
</reference>
<dbReference type="HOGENOM" id="CLU_3068608_0_0_1"/>
<sequence length="53" mass="5675">MLSMLKGDLSPLLVFYEGVYNGKGQLHDALAVNHEGSISALIFATVVVQEAKV</sequence>
<accession>A0A0D0UMC9</accession>
<dbReference type="EMBL" id="KN847975">
    <property type="protein sequence ID" value="KIR49373.1"/>
    <property type="molecule type" value="Genomic_DNA"/>
</dbReference>
<protein>
    <submittedName>
        <fullName evidence="1">Uncharacterized protein</fullName>
    </submittedName>
</protein>
<gene>
    <name evidence="1" type="ORF">I312_01528</name>
</gene>
<organism evidence="1">
    <name type="scientific">Cryptococcus bacillisporus CA1280</name>
    <dbReference type="NCBI Taxonomy" id="1296109"/>
    <lineage>
        <taxon>Eukaryota</taxon>
        <taxon>Fungi</taxon>
        <taxon>Dikarya</taxon>
        <taxon>Basidiomycota</taxon>
        <taxon>Agaricomycotina</taxon>
        <taxon>Tremellomycetes</taxon>
        <taxon>Tremellales</taxon>
        <taxon>Cryptococcaceae</taxon>
        <taxon>Cryptococcus</taxon>
        <taxon>Cryptococcus gattii species complex</taxon>
    </lineage>
</organism>
<name>A0A0D0UMC9_CRYGA</name>
<proteinExistence type="predicted"/>